<feature type="region of interest" description="Disordered" evidence="1">
    <location>
        <begin position="358"/>
        <end position="409"/>
    </location>
</feature>
<dbReference type="Pfam" id="PF15350">
    <property type="entry name" value="ETAA1"/>
    <property type="match status" value="1"/>
</dbReference>
<feature type="region of interest" description="Disordered" evidence="1">
    <location>
        <begin position="21"/>
        <end position="91"/>
    </location>
</feature>
<dbReference type="GO" id="GO:0031297">
    <property type="term" value="P:replication fork processing"/>
    <property type="evidence" value="ECO:0007669"/>
    <property type="project" value="TreeGrafter"/>
</dbReference>
<dbReference type="GO" id="GO:0043596">
    <property type="term" value="C:nuclear replication fork"/>
    <property type="evidence" value="ECO:0007669"/>
    <property type="project" value="TreeGrafter"/>
</dbReference>
<feature type="region of interest" description="Disordered" evidence="1">
    <location>
        <begin position="196"/>
        <end position="220"/>
    </location>
</feature>
<dbReference type="GO" id="GO:0006974">
    <property type="term" value="P:DNA damage response"/>
    <property type="evidence" value="ECO:0007669"/>
    <property type="project" value="TreeGrafter"/>
</dbReference>
<feature type="compositionally biased region" description="Polar residues" evidence="1">
    <location>
        <begin position="283"/>
        <end position="299"/>
    </location>
</feature>
<dbReference type="InterPro" id="IPR029406">
    <property type="entry name" value="ETAA1"/>
</dbReference>
<feature type="region of interest" description="Disordered" evidence="1">
    <location>
        <begin position="283"/>
        <end position="307"/>
    </location>
</feature>
<dbReference type="GO" id="GO:2000001">
    <property type="term" value="P:regulation of DNA damage checkpoint"/>
    <property type="evidence" value="ECO:0007669"/>
    <property type="project" value="TreeGrafter"/>
</dbReference>
<feature type="region of interest" description="Disordered" evidence="1">
    <location>
        <begin position="123"/>
        <end position="149"/>
    </location>
</feature>
<dbReference type="OrthoDB" id="9378993at2759"/>
<evidence type="ECO:0000256" key="1">
    <source>
        <dbReference type="SAM" id="MobiDB-lite"/>
    </source>
</evidence>
<accession>A0A6I9PI82</accession>
<feature type="compositionally biased region" description="Polar residues" evidence="1">
    <location>
        <begin position="21"/>
        <end position="39"/>
    </location>
</feature>
<feature type="region of interest" description="Disordered" evidence="1">
    <location>
        <begin position="447"/>
        <end position="466"/>
    </location>
</feature>
<dbReference type="GeneID" id="104959300"/>
<feature type="compositionally biased region" description="Polar residues" evidence="1">
    <location>
        <begin position="360"/>
        <end position="391"/>
    </location>
</feature>
<dbReference type="PANTHER" id="PTHR16434">
    <property type="entry name" value="EWING'S TUMOR-ASSOCIATED ANTIGEN 1 ETAA1"/>
    <property type="match status" value="1"/>
</dbReference>
<dbReference type="Proteomes" id="UP000504611">
    <property type="component" value="Unplaced"/>
</dbReference>
<proteinExistence type="predicted"/>
<dbReference type="AlphaFoldDB" id="A0A6I9PI82"/>
<reference evidence="3" key="1">
    <citation type="submission" date="2025-08" db="UniProtKB">
        <authorList>
            <consortium name="RefSeq"/>
        </authorList>
    </citation>
    <scope>IDENTIFICATION</scope>
    <source>
        <tissue evidence="3">Muscle</tissue>
    </source>
</reference>
<protein>
    <submittedName>
        <fullName evidence="3">Uncharacterized protein isoform X1</fullName>
    </submittedName>
</protein>
<dbReference type="RefSeq" id="XP_010785471.1">
    <property type="nucleotide sequence ID" value="XM_010787169.1"/>
</dbReference>
<dbReference type="KEGG" id="ncc:104959300"/>
<dbReference type="GO" id="GO:0043539">
    <property type="term" value="F:protein serine/threonine kinase activator activity"/>
    <property type="evidence" value="ECO:0007669"/>
    <property type="project" value="TreeGrafter"/>
</dbReference>
<organism evidence="2 3">
    <name type="scientific">Notothenia coriiceps</name>
    <name type="common">black rockcod</name>
    <dbReference type="NCBI Taxonomy" id="8208"/>
    <lineage>
        <taxon>Eukaryota</taxon>
        <taxon>Metazoa</taxon>
        <taxon>Chordata</taxon>
        <taxon>Craniata</taxon>
        <taxon>Vertebrata</taxon>
        <taxon>Euteleostomi</taxon>
        <taxon>Actinopterygii</taxon>
        <taxon>Neopterygii</taxon>
        <taxon>Teleostei</taxon>
        <taxon>Neoteleostei</taxon>
        <taxon>Acanthomorphata</taxon>
        <taxon>Eupercaria</taxon>
        <taxon>Perciformes</taxon>
        <taxon>Notothenioidei</taxon>
        <taxon>Nototheniidae</taxon>
        <taxon>Notothenia</taxon>
    </lineage>
</organism>
<keyword evidence="2" id="KW-1185">Reference proteome</keyword>
<name>A0A6I9PI82_9TELE</name>
<evidence type="ECO:0000313" key="2">
    <source>
        <dbReference type="Proteomes" id="UP000504611"/>
    </source>
</evidence>
<dbReference type="PANTHER" id="PTHR16434:SF3">
    <property type="entry name" value="EWING'S TUMOR-ASSOCIATED ANTIGEN 1"/>
    <property type="match status" value="1"/>
</dbReference>
<feature type="compositionally biased region" description="Polar residues" evidence="1">
    <location>
        <begin position="196"/>
        <end position="207"/>
    </location>
</feature>
<sequence>MSQPHGSEFTEMWRNICKLSSNNTTDKKTGQQIHGTPTTAMCKDLQSPKRIGFSRYPGLNNGDSPGDGEPSQDIFWDSASPTAGTGPGHVNTRVVEISDIVNRIAPKDVKRNENDSPLVQWIGDGAFHRTPETPTPSVRKRSSRKNSVDDLKKLARQFDDNMKQTSVLSNVKDPSDQVEAELHALFDSSTQQISGFLSQGSSTSARAQETAAHPAGAKASCNDDWEDDDLLDSFVLSIPIPDKITKYQKGGVDSVKDIADSSWDDGDDDALLYQVCDTVEKISNSQPQQASTSNCQAKQDISVDRQRKTPVPIDTSRLMVAGASANIRSPRVFVRSNSLPETSSKTVNYQGWNIPIKGASNRSQMSQSHPGSRGSLGTFNQGRDSSGTFQAGNVDMKPHSVSAGTSKSSKFHHTAFKRNVSDSAAVSSKVFVTSQMTAKCSAAEIERKKQEALARRRQRMQNAPKP</sequence>
<gene>
    <name evidence="3" type="primary">LOC104959300</name>
</gene>
<evidence type="ECO:0000313" key="3">
    <source>
        <dbReference type="RefSeq" id="XP_010785471.1"/>
    </source>
</evidence>